<name>A0ACB9VQX9_CHAAC</name>
<protein>
    <submittedName>
        <fullName evidence="1">Uncharacterized protein</fullName>
    </submittedName>
</protein>
<proteinExistence type="predicted"/>
<gene>
    <name evidence="1" type="ORF">KUCAC02_019804</name>
</gene>
<dbReference type="EMBL" id="CM043808">
    <property type="protein sequence ID" value="KAI4801937.1"/>
    <property type="molecule type" value="Genomic_DNA"/>
</dbReference>
<reference evidence="1" key="1">
    <citation type="submission" date="2022-05" db="EMBL/GenBank/DDBJ databases">
        <title>Chromosome-level genome of Chaenocephalus aceratus.</title>
        <authorList>
            <person name="Park H."/>
        </authorList>
    </citation>
    <scope>NUCLEOTIDE SEQUENCE</scope>
    <source>
        <strain evidence="1">KU_202001</strain>
    </source>
</reference>
<sequence length="80" mass="8907">VRTKRTAICGRAYGGPPPAQRWHGPPRRWSLRLPLFYPPLHSLISHQSPECTQGPRQTQVTSAQVSSCAQGRQGPHDEPK</sequence>
<dbReference type="Proteomes" id="UP001057452">
    <property type="component" value="Chromosome 24"/>
</dbReference>
<feature type="non-terminal residue" evidence="1">
    <location>
        <position position="80"/>
    </location>
</feature>
<keyword evidence="2" id="KW-1185">Reference proteome</keyword>
<organism evidence="1 2">
    <name type="scientific">Chaenocephalus aceratus</name>
    <name type="common">Blackfin icefish</name>
    <name type="synonym">Chaenichthys aceratus</name>
    <dbReference type="NCBI Taxonomy" id="36190"/>
    <lineage>
        <taxon>Eukaryota</taxon>
        <taxon>Metazoa</taxon>
        <taxon>Chordata</taxon>
        <taxon>Craniata</taxon>
        <taxon>Vertebrata</taxon>
        <taxon>Euteleostomi</taxon>
        <taxon>Actinopterygii</taxon>
        <taxon>Neopterygii</taxon>
        <taxon>Teleostei</taxon>
        <taxon>Neoteleostei</taxon>
        <taxon>Acanthomorphata</taxon>
        <taxon>Eupercaria</taxon>
        <taxon>Perciformes</taxon>
        <taxon>Notothenioidei</taxon>
        <taxon>Channichthyidae</taxon>
        <taxon>Chaenocephalus</taxon>
    </lineage>
</organism>
<accession>A0ACB9VQX9</accession>
<evidence type="ECO:0000313" key="2">
    <source>
        <dbReference type="Proteomes" id="UP001057452"/>
    </source>
</evidence>
<evidence type="ECO:0000313" key="1">
    <source>
        <dbReference type="EMBL" id="KAI4801937.1"/>
    </source>
</evidence>
<comment type="caution">
    <text evidence="1">The sequence shown here is derived from an EMBL/GenBank/DDBJ whole genome shotgun (WGS) entry which is preliminary data.</text>
</comment>
<feature type="non-terminal residue" evidence="1">
    <location>
        <position position="1"/>
    </location>
</feature>